<organism evidence="1 2">
    <name type="scientific">Pedobacter hiemivivus</name>
    <dbReference type="NCBI Taxonomy" id="2530454"/>
    <lineage>
        <taxon>Bacteria</taxon>
        <taxon>Pseudomonadati</taxon>
        <taxon>Bacteroidota</taxon>
        <taxon>Sphingobacteriia</taxon>
        <taxon>Sphingobacteriales</taxon>
        <taxon>Sphingobacteriaceae</taxon>
        <taxon>Pedobacter</taxon>
    </lineage>
</organism>
<proteinExistence type="predicted"/>
<protein>
    <submittedName>
        <fullName evidence="1">Uncharacterized protein</fullName>
    </submittedName>
</protein>
<dbReference type="EMBL" id="SJSM01000004">
    <property type="protein sequence ID" value="TCC96975.1"/>
    <property type="molecule type" value="Genomic_DNA"/>
</dbReference>
<dbReference type="RefSeq" id="WP_131608387.1">
    <property type="nucleotide sequence ID" value="NZ_SJSM01000004.1"/>
</dbReference>
<sequence>MKLSRNDPFDLKLCMRGLGALVTRMHSDIYEYVYHFTFKKSLKSYGKDFKDPWDQYIEDDDFFMDVDDPLVKNCIISMGRLIEYKQALNLIFAIEEVEDLEDEFIVSESNRFKIFLLVYKHSKSYKKLKPYYERTLAGFIENLSLYAYALTAQRYKIPLVLRRQLKLPGEESLRLLNADDSNVAMIKELVIGLKRDLENSKSLNVNKAAKKR</sequence>
<accession>A0A4R0NA51</accession>
<comment type="caution">
    <text evidence="1">The sequence shown here is derived from an EMBL/GenBank/DDBJ whole genome shotgun (WGS) entry which is preliminary data.</text>
</comment>
<evidence type="ECO:0000313" key="1">
    <source>
        <dbReference type="EMBL" id="TCC96975.1"/>
    </source>
</evidence>
<evidence type="ECO:0000313" key="2">
    <source>
        <dbReference type="Proteomes" id="UP000291117"/>
    </source>
</evidence>
<gene>
    <name evidence="1" type="ORF">EZ444_08935</name>
</gene>
<dbReference type="AlphaFoldDB" id="A0A4R0NA51"/>
<name>A0A4R0NA51_9SPHI</name>
<dbReference type="Proteomes" id="UP000291117">
    <property type="component" value="Unassembled WGS sequence"/>
</dbReference>
<keyword evidence="2" id="KW-1185">Reference proteome</keyword>
<reference evidence="1 2" key="1">
    <citation type="submission" date="2019-02" db="EMBL/GenBank/DDBJ databases">
        <title>Pedobacter sp. RP-3-8 sp. nov., isolated from Arctic soil.</title>
        <authorList>
            <person name="Dahal R.H."/>
        </authorList>
    </citation>
    <scope>NUCLEOTIDE SEQUENCE [LARGE SCALE GENOMIC DNA]</scope>
    <source>
        <strain evidence="1 2">RP-3-8</strain>
    </source>
</reference>
<dbReference type="OrthoDB" id="772257at2"/>